<comment type="caution">
    <text evidence="2">The sequence shown here is derived from an EMBL/GenBank/DDBJ whole genome shotgun (WGS) entry which is preliminary data.</text>
</comment>
<keyword evidence="1" id="KW-1133">Transmembrane helix</keyword>
<evidence type="ECO:0008006" key="4">
    <source>
        <dbReference type="Google" id="ProtNLM"/>
    </source>
</evidence>
<feature type="transmembrane region" description="Helical" evidence="1">
    <location>
        <begin position="204"/>
        <end position="231"/>
    </location>
</feature>
<reference evidence="2 3" key="1">
    <citation type="submission" date="2013-07" db="EMBL/GenBank/DDBJ databases">
        <authorList>
            <person name="Weinstock G."/>
            <person name="Sodergren E."/>
            <person name="Wylie T."/>
            <person name="Fulton L."/>
            <person name="Fulton R."/>
            <person name="Fronick C."/>
            <person name="O'Laughlin M."/>
            <person name="Godfrey J."/>
            <person name="Miner T."/>
            <person name="Herter B."/>
            <person name="Appelbaum E."/>
            <person name="Cordes M."/>
            <person name="Lek S."/>
            <person name="Wollam A."/>
            <person name="Pepin K.H."/>
            <person name="Palsikar V.B."/>
            <person name="Mitreva M."/>
            <person name="Wilson R.K."/>
        </authorList>
    </citation>
    <scope>NUCLEOTIDE SEQUENCE [LARGE SCALE GENOMIC DNA]</scope>
    <source>
        <strain evidence="2 3">ATCC 27760</strain>
    </source>
</reference>
<accession>U2MCX1</accession>
<feature type="transmembrane region" description="Helical" evidence="1">
    <location>
        <begin position="37"/>
        <end position="55"/>
    </location>
</feature>
<proteinExistence type="predicted"/>
<dbReference type="AlphaFoldDB" id="U2MCX1"/>
<gene>
    <name evidence="2" type="ORF">RUMCAL_00473</name>
</gene>
<feature type="transmembrane region" description="Helical" evidence="1">
    <location>
        <begin position="173"/>
        <end position="197"/>
    </location>
</feature>
<sequence>MYCKNCGKEMNEYGICTNCGWRYSAVQTRQIPKRKNTLPIVYIIVVGLITILLLISNWGNGLSAETIGLEAKGGSIWYLLYGIVMYAPAYFLLQRKKLRWCALFLLVGAAIYIGTFYLTNQDYVNQLFDTLDTQTSSSDDVWGQIYNAIQSEADKDYQEEVLMQEIIADCLRAAYTAFIFATAVPSIVLSAAILFTVDKKVYTALLIVSCILALFLTSINSVMLLFMGLSIRKDYDLLLLERKQKN</sequence>
<evidence type="ECO:0000313" key="3">
    <source>
        <dbReference type="Proteomes" id="UP000016662"/>
    </source>
</evidence>
<dbReference type="HOGENOM" id="CLU_1128400_0_0_9"/>
<evidence type="ECO:0000313" key="2">
    <source>
        <dbReference type="EMBL" id="ERJ97148.1"/>
    </source>
</evidence>
<name>U2MCX1_9FIRM</name>
<keyword evidence="3" id="KW-1185">Reference proteome</keyword>
<feature type="transmembrane region" description="Helical" evidence="1">
    <location>
        <begin position="100"/>
        <end position="119"/>
    </location>
</feature>
<organism evidence="2 3">
    <name type="scientific">Ruminococcus callidus ATCC 27760</name>
    <dbReference type="NCBI Taxonomy" id="411473"/>
    <lineage>
        <taxon>Bacteria</taxon>
        <taxon>Bacillati</taxon>
        <taxon>Bacillota</taxon>
        <taxon>Clostridia</taxon>
        <taxon>Eubacteriales</taxon>
        <taxon>Oscillospiraceae</taxon>
        <taxon>Ruminococcus</taxon>
    </lineage>
</organism>
<dbReference type="RefSeq" id="WP_021682737.1">
    <property type="nucleotide sequence ID" value="NZ_KI260439.1"/>
</dbReference>
<evidence type="ECO:0000256" key="1">
    <source>
        <dbReference type="SAM" id="Phobius"/>
    </source>
</evidence>
<keyword evidence="1" id="KW-0472">Membrane</keyword>
<protein>
    <recommendedName>
        <fullName evidence="4">Zinc-ribbon domain-containing protein</fullName>
    </recommendedName>
</protein>
<keyword evidence="1" id="KW-0812">Transmembrane</keyword>
<dbReference type="PATRIC" id="fig|411473.3.peg.358"/>
<dbReference type="Proteomes" id="UP000016662">
    <property type="component" value="Unassembled WGS sequence"/>
</dbReference>
<feature type="transmembrane region" description="Helical" evidence="1">
    <location>
        <begin position="75"/>
        <end position="93"/>
    </location>
</feature>
<dbReference type="EMBL" id="AWVF01000044">
    <property type="protein sequence ID" value="ERJ97148.1"/>
    <property type="molecule type" value="Genomic_DNA"/>
</dbReference>